<reference evidence="8" key="1">
    <citation type="submission" date="2022-01" db="EMBL/GenBank/DDBJ databases">
        <title>Whole genome-based taxonomy of the Shewanellaceae.</title>
        <authorList>
            <person name="Martin-Rodriguez A.J."/>
        </authorList>
    </citation>
    <scope>NUCLEOTIDE SEQUENCE</scope>
    <source>
        <strain evidence="8">KCTC 23973</strain>
    </source>
</reference>
<comment type="subunit">
    <text evidence="6">Associates with collided ribosomes, but not with correctly translating polysomes.</text>
</comment>
<dbReference type="GO" id="GO:0016787">
    <property type="term" value="F:hydrolase activity"/>
    <property type="evidence" value="ECO:0007669"/>
    <property type="project" value="UniProtKB-KW"/>
</dbReference>
<keyword evidence="2 6" id="KW-0699">rRNA-binding</keyword>
<evidence type="ECO:0000256" key="4">
    <source>
        <dbReference type="ARBA" id="ARBA00022801"/>
    </source>
</evidence>
<accession>A0A9X1ZG37</accession>
<protein>
    <recommendedName>
        <fullName evidence="6">Ribosome rescue factor SmrB</fullName>
        <ecNumber evidence="6">3.1.-.-</ecNumber>
    </recommendedName>
</protein>
<gene>
    <name evidence="6 8" type="primary">smrB</name>
    <name evidence="8" type="ORF">L2740_11830</name>
</gene>
<comment type="function">
    <text evidence="6">Acts as a ribosome collision sensor. Detects stalled/collided disomes (pairs of ribosomes where the leading ribosome is stalled and a second ribosome has collided with it) and endonucleolytically cleaves mRNA at the 5' boundary of the stalled ribosome. Stalled/collided disomes form a new interface (primarily via the 30S subunits) that binds SmrB. Cleaved mRNA becomes available for tmRNA ligation, leading to ribosomal subunit dissociation and rescue of stalled ribosomes.</text>
</comment>
<dbReference type="Pfam" id="PF01713">
    <property type="entry name" value="Smr"/>
    <property type="match status" value="1"/>
</dbReference>
<dbReference type="PROSITE" id="PS50828">
    <property type="entry name" value="SMR"/>
    <property type="match status" value="1"/>
</dbReference>
<dbReference type="InterPro" id="IPR022990">
    <property type="entry name" value="SmrB-like"/>
</dbReference>
<keyword evidence="1 6" id="KW-0540">Nuclease</keyword>
<comment type="similarity">
    <text evidence="6">Belongs to the SmrB family.</text>
</comment>
<keyword evidence="9" id="KW-1185">Reference proteome</keyword>
<dbReference type="EMBL" id="JAKILB010000006">
    <property type="protein sequence ID" value="MCL1139230.1"/>
    <property type="molecule type" value="Genomic_DNA"/>
</dbReference>
<evidence type="ECO:0000256" key="2">
    <source>
        <dbReference type="ARBA" id="ARBA00022730"/>
    </source>
</evidence>
<evidence type="ECO:0000313" key="8">
    <source>
        <dbReference type="EMBL" id="MCL1139230.1"/>
    </source>
</evidence>
<dbReference type="InterPro" id="IPR036063">
    <property type="entry name" value="Smr_dom_sf"/>
</dbReference>
<name>A0A9X1ZG37_9GAMM</name>
<sequence>MNKNKDHDEWALFAELTKGITPLQQNKRHFIAAPKDRKIIEEKEQQLHADSYFSDTYQPLLPVDGPMKWARDDVDSYDVKRLRRGDYVPDLLLDMHGMRQTEAKLELAALIQACIKQQSHCCCVMHGHGTGILKQNIPMWLAQHPHVKAFHQATKEWGGDAALLVLIDIGDQPYRR</sequence>
<evidence type="ECO:0000256" key="5">
    <source>
        <dbReference type="ARBA" id="ARBA00022884"/>
    </source>
</evidence>
<organism evidence="8 9">
    <name type="scientific">Shewanella pneumatophori</name>
    <dbReference type="NCBI Taxonomy" id="314092"/>
    <lineage>
        <taxon>Bacteria</taxon>
        <taxon>Pseudomonadati</taxon>
        <taxon>Pseudomonadota</taxon>
        <taxon>Gammaproteobacteria</taxon>
        <taxon>Alteromonadales</taxon>
        <taxon>Shewanellaceae</taxon>
        <taxon>Shewanella</taxon>
    </lineage>
</organism>
<comment type="caution">
    <text evidence="8">The sequence shown here is derived from an EMBL/GenBank/DDBJ whole genome shotgun (WGS) entry which is preliminary data.</text>
</comment>
<evidence type="ECO:0000256" key="6">
    <source>
        <dbReference type="HAMAP-Rule" id="MF_01042"/>
    </source>
</evidence>
<dbReference type="SUPFAM" id="SSF160443">
    <property type="entry name" value="SMR domain-like"/>
    <property type="match status" value="1"/>
</dbReference>
<feature type="domain" description="Smr" evidence="7">
    <location>
        <begin position="93"/>
        <end position="168"/>
    </location>
</feature>
<evidence type="ECO:0000256" key="3">
    <source>
        <dbReference type="ARBA" id="ARBA00022759"/>
    </source>
</evidence>
<evidence type="ECO:0000259" key="7">
    <source>
        <dbReference type="PROSITE" id="PS50828"/>
    </source>
</evidence>
<dbReference type="Proteomes" id="UP001139293">
    <property type="component" value="Unassembled WGS sequence"/>
</dbReference>
<dbReference type="RefSeq" id="WP_248950408.1">
    <property type="nucleotide sequence ID" value="NZ_JAKILB010000006.1"/>
</dbReference>
<dbReference type="PANTHER" id="PTHR35562:SF1">
    <property type="entry name" value="UPF0115 PROTEIN YFCN"/>
    <property type="match status" value="1"/>
</dbReference>
<dbReference type="AlphaFoldDB" id="A0A9X1ZG37"/>
<dbReference type="NCBIfam" id="NF003432">
    <property type="entry name" value="PRK04946.1"/>
    <property type="match status" value="1"/>
</dbReference>
<evidence type="ECO:0000256" key="1">
    <source>
        <dbReference type="ARBA" id="ARBA00022722"/>
    </source>
</evidence>
<dbReference type="GO" id="GO:0004521">
    <property type="term" value="F:RNA endonuclease activity"/>
    <property type="evidence" value="ECO:0007669"/>
    <property type="project" value="UniProtKB-UniRule"/>
</dbReference>
<dbReference type="HAMAP" id="MF_01042">
    <property type="entry name" value="SmrB"/>
    <property type="match status" value="1"/>
</dbReference>
<keyword evidence="5 6" id="KW-0694">RNA-binding</keyword>
<keyword evidence="4 6" id="KW-0378">Hydrolase</keyword>
<dbReference type="EC" id="3.1.-.-" evidence="6"/>
<dbReference type="GO" id="GO:0019843">
    <property type="term" value="F:rRNA binding"/>
    <property type="evidence" value="ECO:0007669"/>
    <property type="project" value="UniProtKB-UniRule"/>
</dbReference>
<evidence type="ECO:0000313" key="9">
    <source>
        <dbReference type="Proteomes" id="UP001139293"/>
    </source>
</evidence>
<dbReference type="PANTHER" id="PTHR35562">
    <property type="entry name" value="DNA ENDONUCLEASE SMRA-RELATED"/>
    <property type="match status" value="1"/>
</dbReference>
<keyword evidence="3 6" id="KW-0255">Endonuclease</keyword>
<dbReference type="InterPro" id="IPR002625">
    <property type="entry name" value="Smr_dom"/>
</dbReference>
<dbReference type="Gene3D" id="3.30.1370.110">
    <property type="match status" value="1"/>
</dbReference>
<dbReference type="GO" id="GO:0072344">
    <property type="term" value="P:rescue of stalled ribosome"/>
    <property type="evidence" value="ECO:0007669"/>
    <property type="project" value="UniProtKB-UniRule"/>
</dbReference>
<dbReference type="SMART" id="SM00463">
    <property type="entry name" value="SMR"/>
    <property type="match status" value="1"/>
</dbReference>
<proteinExistence type="inferred from homology"/>